<keyword evidence="3" id="KW-1185">Reference proteome</keyword>
<feature type="region of interest" description="Disordered" evidence="1">
    <location>
        <begin position="1"/>
        <end position="25"/>
    </location>
</feature>
<feature type="compositionally biased region" description="Basic and acidic residues" evidence="1">
    <location>
        <begin position="9"/>
        <end position="25"/>
    </location>
</feature>
<comment type="caution">
    <text evidence="2">The sequence shown here is derived from an EMBL/GenBank/DDBJ whole genome shotgun (WGS) entry which is preliminary data.</text>
</comment>
<evidence type="ECO:0000313" key="3">
    <source>
        <dbReference type="Proteomes" id="UP000240653"/>
    </source>
</evidence>
<name>A0A2P7RPR2_9HYPH</name>
<proteinExistence type="predicted"/>
<dbReference type="Proteomes" id="UP000240653">
    <property type="component" value="Unassembled WGS sequence"/>
</dbReference>
<evidence type="ECO:0000313" key="2">
    <source>
        <dbReference type="EMBL" id="PSJ52207.1"/>
    </source>
</evidence>
<organism evidence="2 3">
    <name type="scientific">Pseudaminobacter soli</name>
    <name type="common">ex Li et al. 2025</name>
    <dbReference type="NCBI Taxonomy" id="1295366"/>
    <lineage>
        <taxon>Bacteria</taxon>
        <taxon>Pseudomonadati</taxon>
        <taxon>Pseudomonadota</taxon>
        <taxon>Alphaproteobacteria</taxon>
        <taxon>Hyphomicrobiales</taxon>
        <taxon>Phyllobacteriaceae</taxon>
        <taxon>Pseudaminobacter</taxon>
    </lineage>
</organism>
<protein>
    <submittedName>
        <fullName evidence="2">Uncharacterized protein</fullName>
    </submittedName>
</protein>
<reference evidence="2 3" key="1">
    <citation type="submission" date="2018-03" db="EMBL/GenBank/DDBJ databases">
        <title>The draft genome of Mesorhizobium soli JCM 19897.</title>
        <authorList>
            <person name="Li L."/>
            <person name="Liu L."/>
            <person name="Liang L."/>
            <person name="Wang T."/>
            <person name="Zhang X."/>
        </authorList>
    </citation>
    <scope>NUCLEOTIDE SEQUENCE [LARGE SCALE GENOMIC DNA]</scope>
    <source>
        <strain evidence="2 3">JCM 19897</strain>
    </source>
</reference>
<gene>
    <name evidence="2" type="ORF">C7I85_28900</name>
</gene>
<sequence length="71" mass="8141">MTMMNGDDDPIRPKRHSPQDKTENTTRVAREILDAETAKREAKTERLRLARLAKEVAEPAQIYKAAGKKRH</sequence>
<dbReference type="EMBL" id="PXYL01000034">
    <property type="protein sequence ID" value="PSJ52207.1"/>
    <property type="molecule type" value="Genomic_DNA"/>
</dbReference>
<dbReference type="AlphaFoldDB" id="A0A2P7RPR2"/>
<accession>A0A2P7RPR2</accession>
<evidence type="ECO:0000256" key="1">
    <source>
        <dbReference type="SAM" id="MobiDB-lite"/>
    </source>
</evidence>